<evidence type="ECO:0000313" key="2">
    <source>
        <dbReference type="Proteomes" id="UP000735302"/>
    </source>
</evidence>
<comment type="caution">
    <text evidence="1">The sequence shown here is derived from an EMBL/GenBank/DDBJ whole genome shotgun (WGS) entry which is preliminary data.</text>
</comment>
<reference evidence="1 2" key="1">
    <citation type="journal article" date="2021" name="Elife">
        <title>Chloroplast acquisition without the gene transfer in kleptoplastic sea slugs, Plakobranchus ocellatus.</title>
        <authorList>
            <person name="Maeda T."/>
            <person name="Takahashi S."/>
            <person name="Yoshida T."/>
            <person name="Shimamura S."/>
            <person name="Takaki Y."/>
            <person name="Nagai Y."/>
            <person name="Toyoda A."/>
            <person name="Suzuki Y."/>
            <person name="Arimoto A."/>
            <person name="Ishii H."/>
            <person name="Satoh N."/>
            <person name="Nishiyama T."/>
            <person name="Hasebe M."/>
            <person name="Maruyama T."/>
            <person name="Minagawa J."/>
            <person name="Obokata J."/>
            <person name="Shigenobu S."/>
        </authorList>
    </citation>
    <scope>NUCLEOTIDE SEQUENCE [LARGE SCALE GENOMIC DNA]</scope>
</reference>
<dbReference type="EMBL" id="BLXT01000298">
    <property type="protein sequence ID" value="GFN75714.1"/>
    <property type="molecule type" value="Genomic_DNA"/>
</dbReference>
<proteinExistence type="predicted"/>
<evidence type="ECO:0000313" key="1">
    <source>
        <dbReference type="EMBL" id="GFN75714.1"/>
    </source>
</evidence>
<name>A0AAV3XZ42_9GAST</name>
<sequence>MLLSCNYFPCYRCYCRLPVRPHAWNRPQDKSIMIRVTDLTETPGLWSSTPGSGSGPWVGRNRNKEAAVKFFSPIQALDNCAFSLPLQEKAYNQPWYYKY</sequence>
<accession>A0AAV3XZ42</accession>
<organism evidence="1 2">
    <name type="scientific">Plakobranchus ocellatus</name>
    <dbReference type="NCBI Taxonomy" id="259542"/>
    <lineage>
        <taxon>Eukaryota</taxon>
        <taxon>Metazoa</taxon>
        <taxon>Spiralia</taxon>
        <taxon>Lophotrochozoa</taxon>
        <taxon>Mollusca</taxon>
        <taxon>Gastropoda</taxon>
        <taxon>Heterobranchia</taxon>
        <taxon>Euthyneura</taxon>
        <taxon>Panpulmonata</taxon>
        <taxon>Sacoglossa</taxon>
        <taxon>Placobranchoidea</taxon>
        <taxon>Plakobranchidae</taxon>
        <taxon>Plakobranchus</taxon>
    </lineage>
</organism>
<protein>
    <submittedName>
        <fullName evidence="1">Uncharacterized protein</fullName>
    </submittedName>
</protein>
<keyword evidence="2" id="KW-1185">Reference proteome</keyword>
<dbReference type="AlphaFoldDB" id="A0AAV3XZ42"/>
<dbReference type="Proteomes" id="UP000735302">
    <property type="component" value="Unassembled WGS sequence"/>
</dbReference>
<gene>
    <name evidence="1" type="ORF">PoB_000222000</name>
</gene>